<evidence type="ECO:0000313" key="10">
    <source>
        <dbReference type="Proteomes" id="UP001151699"/>
    </source>
</evidence>
<comment type="caution">
    <text evidence="9">The sequence shown here is derived from an EMBL/GenBank/DDBJ whole genome shotgun (WGS) entry which is preliminary data.</text>
</comment>
<dbReference type="SUPFAM" id="SSF110035">
    <property type="entry name" value="GDNF receptor-like"/>
    <property type="match status" value="2"/>
</dbReference>
<protein>
    <submittedName>
        <fullName evidence="9">GDNF family receptor alpha-like</fullName>
    </submittedName>
</protein>
<dbReference type="InterPro" id="IPR057681">
    <property type="entry name" value="DUF7921"/>
</dbReference>
<comment type="subcellular location">
    <subcellularLocation>
        <location evidence="1">Cell membrane</location>
    </subcellularLocation>
</comment>
<dbReference type="InterPro" id="IPR003438">
    <property type="entry name" value="GDNF_rcpt"/>
</dbReference>
<dbReference type="Proteomes" id="UP001151699">
    <property type="component" value="Chromosome X"/>
</dbReference>
<keyword evidence="5" id="KW-0472">Membrane</keyword>
<evidence type="ECO:0000256" key="6">
    <source>
        <dbReference type="ARBA" id="ARBA00023170"/>
    </source>
</evidence>
<feature type="domain" description="GDNF/GAS1" evidence="8">
    <location>
        <begin position="124"/>
        <end position="205"/>
    </location>
</feature>
<proteinExistence type="inferred from homology"/>
<dbReference type="AlphaFoldDB" id="A0A9Q0MYF3"/>
<dbReference type="GO" id="GO:0009897">
    <property type="term" value="C:external side of plasma membrane"/>
    <property type="evidence" value="ECO:0007669"/>
    <property type="project" value="TreeGrafter"/>
</dbReference>
<keyword evidence="3" id="KW-1003">Cell membrane</keyword>
<dbReference type="PANTHER" id="PTHR10269">
    <property type="entry name" value="GDNF RECEPTOR ALPHA"/>
    <property type="match status" value="1"/>
</dbReference>
<evidence type="ECO:0000256" key="1">
    <source>
        <dbReference type="ARBA" id="ARBA00004236"/>
    </source>
</evidence>
<evidence type="ECO:0000256" key="4">
    <source>
        <dbReference type="ARBA" id="ARBA00022729"/>
    </source>
</evidence>
<dbReference type="GO" id="GO:0043235">
    <property type="term" value="C:receptor complex"/>
    <property type="evidence" value="ECO:0007669"/>
    <property type="project" value="TreeGrafter"/>
</dbReference>
<dbReference type="Pfam" id="PF25868">
    <property type="entry name" value="Fn1_3"/>
    <property type="match status" value="1"/>
</dbReference>
<dbReference type="GO" id="GO:0007399">
    <property type="term" value="P:nervous system development"/>
    <property type="evidence" value="ECO:0007669"/>
    <property type="project" value="TreeGrafter"/>
</dbReference>
<dbReference type="Pfam" id="PF25537">
    <property type="entry name" value="DUF7921"/>
    <property type="match status" value="1"/>
</dbReference>
<dbReference type="EMBL" id="WJQU01000003">
    <property type="protein sequence ID" value="KAJ6639425.1"/>
    <property type="molecule type" value="Genomic_DNA"/>
</dbReference>
<keyword evidence="6 9" id="KW-0675">Receptor</keyword>
<sequence length="377" mass="41713">SLDNSPDPHSEIIRIHFQSTCHTALDACREDPSCATSVEPVLMHCDLHRCNRNACMDALQSFYRASHEDLSLDVAFCLCKKTSNRHDVCMIAQEKLHPVCAQRPPDIINSQTSNGAMYHPPPACHIMAVSCKEDEECRGRLENYEQACAVDSVTKKCAGRASSCRSAMLGILGTPLRTSCACQGTEVQQLYKCMGWHRLLWLNPCVETALDNNIEPPSDSMPETLLYNGNGNINESGGIGGSGEQHLIYSLDDAECSELCSCGDTLTLTCHALCVPFNPCRTALAFYSHASPAYQAFRGRCLCYSGKFICMRPPPGEYSLPGGVFLMLGYSSTDEALLRPYTNLGVQDTIRGLQHYVNKHIENQERKSSMHLNFRKD</sequence>
<keyword evidence="7" id="KW-0325">Glycoprotein</keyword>
<dbReference type="Pfam" id="PF02351">
    <property type="entry name" value="GDNF"/>
    <property type="match status" value="2"/>
</dbReference>
<dbReference type="InterPro" id="IPR059035">
    <property type="entry name" value="Fn1_3"/>
</dbReference>
<evidence type="ECO:0000256" key="7">
    <source>
        <dbReference type="ARBA" id="ARBA00023180"/>
    </source>
</evidence>
<evidence type="ECO:0000256" key="5">
    <source>
        <dbReference type="ARBA" id="ARBA00023136"/>
    </source>
</evidence>
<dbReference type="SMART" id="SM00907">
    <property type="entry name" value="GDNF"/>
    <property type="match status" value="2"/>
</dbReference>
<evidence type="ECO:0000313" key="9">
    <source>
        <dbReference type="EMBL" id="KAJ6639425.1"/>
    </source>
</evidence>
<keyword evidence="10" id="KW-1185">Reference proteome</keyword>
<reference evidence="9" key="1">
    <citation type="submission" date="2022-07" db="EMBL/GenBank/DDBJ databases">
        <authorList>
            <person name="Trinca V."/>
            <person name="Uliana J.V.C."/>
            <person name="Torres T.T."/>
            <person name="Ward R.J."/>
            <person name="Monesi N."/>
        </authorList>
    </citation>
    <scope>NUCLEOTIDE SEQUENCE</scope>
    <source>
        <strain evidence="9">HSMRA1968</strain>
        <tissue evidence="9">Whole embryos</tissue>
    </source>
</reference>
<feature type="non-terminal residue" evidence="9">
    <location>
        <position position="1"/>
    </location>
</feature>
<gene>
    <name evidence="9" type="primary">Gfral</name>
    <name evidence="9" type="ORF">Bhyg_12169</name>
</gene>
<evidence type="ECO:0000259" key="8">
    <source>
        <dbReference type="SMART" id="SM00907"/>
    </source>
</evidence>
<evidence type="ECO:0000256" key="3">
    <source>
        <dbReference type="ARBA" id="ARBA00022475"/>
    </source>
</evidence>
<dbReference type="InterPro" id="IPR016017">
    <property type="entry name" value="GDNF/GAS1"/>
</dbReference>
<keyword evidence="4" id="KW-0732">Signal</keyword>
<dbReference type="OrthoDB" id="6374728at2759"/>
<evidence type="ECO:0000256" key="2">
    <source>
        <dbReference type="ARBA" id="ARBA00005961"/>
    </source>
</evidence>
<dbReference type="GO" id="GO:0007169">
    <property type="term" value="P:cell surface receptor protein tyrosine kinase signaling pathway"/>
    <property type="evidence" value="ECO:0007669"/>
    <property type="project" value="UniProtKB-ARBA"/>
</dbReference>
<comment type="similarity">
    <text evidence="2">Belongs to the GDNFR family.</text>
</comment>
<dbReference type="InterPro" id="IPR037193">
    <property type="entry name" value="GDNF_alpha"/>
</dbReference>
<accession>A0A9Q0MYF3</accession>
<feature type="domain" description="GDNF/GAS1" evidence="8">
    <location>
        <begin position="21"/>
        <end position="100"/>
    </location>
</feature>
<dbReference type="GO" id="GO:0038023">
    <property type="term" value="F:signaling receptor activity"/>
    <property type="evidence" value="ECO:0007669"/>
    <property type="project" value="InterPro"/>
</dbReference>
<dbReference type="PANTHER" id="PTHR10269:SF12">
    <property type="entry name" value="GLIAL CELL LINE-DERIVED NEUROTROPHIC FAMILY RECEPTOR-LIKE, ISOFORM E"/>
    <property type="match status" value="1"/>
</dbReference>
<name>A0A9Q0MYF3_9DIPT</name>
<organism evidence="9 10">
    <name type="scientific">Pseudolycoriella hygida</name>
    <dbReference type="NCBI Taxonomy" id="35572"/>
    <lineage>
        <taxon>Eukaryota</taxon>
        <taxon>Metazoa</taxon>
        <taxon>Ecdysozoa</taxon>
        <taxon>Arthropoda</taxon>
        <taxon>Hexapoda</taxon>
        <taxon>Insecta</taxon>
        <taxon>Pterygota</taxon>
        <taxon>Neoptera</taxon>
        <taxon>Endopterygota</taxon>
        <taxon>Diptera</taxon>
        <taxon>Nematocera</taxon>
        <taxon>Sciaroidea</taxon>
        <taxon>Sciaridae</taxon>
        <taxon>Pseudolycoriella</taxon>
    </lineage>
</organism>